<dbReference type="RefSeq" id="WP_144448775.1">
    <property type="nucleotide sequence ID" value="NZ_VLKZ01000001.1"/>
</dbReference>
<evidence type="ECO:0000313" key="3">
    <source>
        <dbReference type="Proteomes" id="UP000315711"/>
    </source>
</evidence>
<sequence>MERYVDVMKQAVELVKTMQEGIAHIQTQLNEGQFEQSIVLFQDVMTAYAALQRSVTPVLTELKEDEVTPQFEKLAQPLELVVSGYEQKEYGRVKEVIQFTLLPYLQKMEQSLSEAFAPYIVS</sequence>
<keyword evidence="3" id="KW-1185">Reference proteome</keyword>
<gene>
    <name evidence="2" type="ORF">IQ10_00381</name>
</gene>
<dbReference type="Proteomes" id="UP000315711">
    <property type="component" value="Unassembled WGS sequence"/>
</dbReference>
<evidence type="ECO:0000259" key="1">
    <source>
        <dbReference type="Pfam" id="PF26154"/>
    </source>
</evidence>
<feature type="domain" description="DUF8042" evidence="1">
    <location>
        <begin position="1"/>
        <end position="118"/>
    </location>
</feature>
<name>A0A562QT65_9BACI</name>
<dbReference type="EMBL" id="VLKZ01000001">
    <property type="protein sequence ID" value="TWI59958.1"/>
    <property type="molecule type" value="Genomic_DNA"/>
</dbReference>
<organism evidence="2 3">
    <name type="scientific">Halalkalibacter nanhaiisediminis</name>
    <dbReference type="NCBI Taxonomy" id="688079"/>
    <lineage>
        <taxon>Bacteria</taxon>
        <taxon>Bacillati</taxon>
        <taxon>Bacillota</taxon>
        <taxon>Bacilli</taxon>
        <taxon>Bacillales</taxon>
        <taxon>Bacillaceae</taxon>
        <taxon>Halalkalibacter</taxon>
    </lineage>
</organism>
<dbReference type="AlphaFoldDB" id="A0A562QT65"/>
<dbReference type="Pfam" id="PF26154">
    <property type="entry name" value="DUF8042"/>
    <property type="match status" value="1"/>
</dbReference>
<proteinExistence type="predicted"/>
<evidence type="ECO:0000313" key="2">
    <source>
        <dbReference type="EMBL" id="TWI59958.1"/>
    </source>
</evidence>
<reference evidence="2 3" key="1">
    <citation type="journal article" date="2015" name="Stand. Genomic Sci.">
        <title>Genomic Encyclopedia of Bacterial and Archaeal Type Strains, Phase III: the genomes of soil and plant-associated and newly described type strains.</title>
        <authorList>
            <person name="Whitman W.B."/>
            <person name="Woyke T."/>
            <person name="Klenk H.P."/>
            <person name="Zhou Y."/>
            <person name="Lilburn T.G."/>
            <person name="Beck B.J."/>
            <person name="De Vos P."/>
            <person name="Vandamme P."/>
            <person name="Eisen J.A."/>
            <person name="Garrity G."/>
            <person name="Hugenholtz P."/>
            <person name="Kyrpides N.C."/>
        </authorList>
    </citation>
    <scope>NUCLEOTIDE SEQUENCE [LARGE SCALE GENOMIC DNA]</scope>
    <source>
        <strain evidence="2 3">CGMCC 1.10116</strain>
    </source>
</reference>
<dbReference type="InterPro" id="IPR058355">
    <property type="entry name" value="DUF8042"/>
</dbReference>
<dbReference type="OrthoDB" id="2874105at2"/>
<comment type="caution">
    <text evidence="2">The sequence shown here is derived from an EMBL/GenBank/DDBJ whole genome shotgun (WGS) entry which is preliminary data.</text>
</comment>
<protein>
    <recommendedName>
        <fullName evidence="1">DUF8042 domain-containing protein</fullName>
    </recommendedName>
</protein>
<accession>A0A562QT65</accession>